<dbReference type="Pfam" id="PF00307">
    <property type="entry name" value="CH"/>
    <property type="match status" value="2"/>
</dbReference>
<keyword evidence="5" id="KW-1185">Reference proteome</keyword>
<dbReference type="InterPro" id="IPR044801">
    <property type="entry name" value="Filamin"/>
</dbReference>
<organism evidence="4 5">
    <name type="scientific">Strongylus vulgaris</name>
    <name type="common">Blood worm</name>
    <dbReference type="NCBI Taxonomy" id="40348"/>
    <lineage>
        <taxon>Eukaryota</taxon>
        <taxon>Metazoa</taxon>
        <taxon>Ecdysozoa</taxon>
        <taxon>Nematoda</taxon>
        <taxon>Chromadorea</taxon>
        <taxon>Rhabditida</taxon>
        <taxon>Rhabditina</taxon>
        <taxon>Rhabditomorpha</taxon>
        <taxon>Strongyloidea</taxon>
        <taxon>Strongylidae</taxon>
        <taxon>Strongylus</taxon>
    </lineage>
</organism>
<evidence type="ECO:0000256" key="1">
    <source>
        <dbReference type="ARBA" id="ARBA00022737"/>
    </source>
</evidence>
<dbReference type="InterPro" id="IPR036872">
    <property type="entry name" value="CH_dom_sf"/>
</dbReference>
<evidence type="ECO:0000313" key="5">
    <source>
        <dbReference type="Proteomes" id="UP000270094"/>
    </source>
</evidence>
<keyword evidence="1" id="KW-0677">Repeat</keyword>
<dbReference type="PANTHER" id="PTHR38537">
    <property type="entry name" value="JITTERBUG, ISOFORM N"/>
    <property type="match status" value="1"/>
</dbReference>
<evidence type="ECO:0000259" key="3">
    <source>
        <dbReference type="PROSITE" id="PS50021"/>
    </source>
</evidence>
<protein>
    <recommendedName>
        <fullName evidence="3">Calponin-homology (CH) domain-containing protein</fullName>
    </recommendedName>
</protein>
<dbReference type="GO" id="GO:0051015">
    <property type="term" value="F:actin filament binding"/>
    <property type="evidence" value="ECO:0007669"/>
    <property type="project" value="InterPro"/>
</dbReference>
<dbReference type="InterPro" id="IPR001589">
    <property type="entry name" value="Actinin_actin-bd_CS"/>
</dbReference>
<dbReference type="PROSITE" id="PS50021">
    <property type="entry name" value="CH"/>
    <property type="match status" value="2"/>
</dbReference>
<dbReference type="SMART" id="SM00033">
    <property type="entry name" value="CH"/>
    <property type="match status" value="2"/>
</dbReference>
<dbReference type="InterPro" id="IPR001715">
    <property type="entry name" value="CH_dom"/>
</dbReference>
<dbReference type="GO" id="GO:0030036">
    <property type="term" value="P:actin cytoskeleton organization"/>
    <property type="evidence" value="ECO:0007669"/>
    <property type="project" value="InterPro"/>
</dbReference>
<gene>
    <name evidence="4" type="ORF">SVUK_LOCUS9518</name>
</gene>
<feature type="domain" description="Calponin-homology (CH)" evidence="3">
    <location>
        <begin position="165"/>
        <end position="268"/>
    </location>
</feature>
<evidence type="ECO:0000256" key="2">
    <source>
        <dbReference type="ARBA" id="ARBA00023203"/>
    </source>
</evidence>
<evidence type="ECO:0000313" key="4">
    <source>
        <dbReference type="EMBL" id="VDM74520.1"/>
    </source>
</evidence>
<dbReference type="PROSITE" id="PS00019">
    <property type="entry name" value="ACTININ_1"/>
    <property type="match status" value="1"/>
</dbReference>
<dbReference type="Gene3D" id="1.10.418.10">
    <property type="entry name" value="Calponin-like domain"/>
    <property type="match status" value="2"/>
</dbReference>
<dbReference type="EMBL" id="UYYB01094514">
    <property type="protein sequence ID" value="VDM74520.1"/>
    <property type="molecule type" value="Genomic_DNA"/>
</dbReference>
<reference evidence="4 5" key="1">
    <citation type="submission" date="2018-11" db="EMBL/GenBank/DDBJ databases">
        <authorList>
            <consortium name="Pathogen Informatics"/>
        </authorList>
    </citation>
    <scope>NUCLEOTIDE SEQUENCE [LARGE SCALE GENOMIC DNA]</scope>
</reference>
<sequence>MDENRQFWIDIQCQTFTNWINQQIEFPQITDISKDLANGVALIRLIEALQGRKYYGKIYEDDPTEIQMLLNVQMALDALREDGVKTVNIGSQHNAKTILMLTQASNSLELPPSASDVVCAEIYGCKKNRMEIPGSHDVVEGNTKLILGLIWCLIQRYQIASRSKIPPKKLVMAWIQSVVPELKLTNFRTNWNDGRALSALLEYCQPGLCPEWKGLDAEQGLANCEKALKLATQYLAIPPIISAAHLNSPHLDELSCITYLSYFIMRGACGYRATLYRVQQLLPDSVVEDFEMSWCDGYLLSLLVEAVGGPAIDVEQMRFDTFEDCVENINIGIMALAAALCSVGPQPNFPTTQCFINQQVNLDLAFADGGEVRVDELGVRGESVISFFFAPPVD</sequence>
<accession>A0A3P7IN48</accession>
<keyword evidence="2" id="KW-0009">Actin-binding</keyword>
<dbReference type="SUPFAM" id="SSF47576">
    <property type="entry name" value="Calponin-homology domain, CH-domain"/>
    <property type="match status" value="3"/>
</dbReference>
<dbReference type="Proteomes" id="UP000270094">
    <property type="component" value="Unassembled WGS sequence"/>
</dbReference>
<dbReference type="PANTHER" id="PTHR38537:SF16">
    <property type="entry name" value="CALPONIN-HOMOLOGY (CH) DOMAIN-CONTAINING PROTEIN"/>
    <property type="match status" value="1"/>
</dbReference>
<name>A0A3P7IN48_STRVU</name>
<feature type="domain" description="Calponin-homology (CH)" evidence="3">
    <location>
        <begin position="10"/>
        <end position="158"/>
    </location>
</feature>
<dbReference type="OrthoDB" id="18740at2759"/>
<proteinExistence type="predicted"/>
<dbReference type="AlphaFoldDB" id="A0A3P7IN48"/>